<dbReference type="PANTHER" id="PTHR35910">
    <property type="entry name" value="2EXR DOMAIN-CONTAINING PROTEIN"/>
    <property type="match status" value="1"/>
</dbReference>
<gene>
    <name evidence="3" type="ORF">GLAREA_03504</name>
</gene>
<dbReference type="RefSeq" id="XP_008081948.1">
    <property type="nucleotide sequence ID" value="XM_008083757.1"/>
</dbReference>
<dbReference type="GeneID" id="19462559"/>
<evidence type="ECO:0000313" key="4">
    <source>
        <dbReference type="Proteomes" id="UP000016922"/>
    </source>
</evidence>
<dbReference type="EMBL" id="KE145363">
    <property type="protein sequence ID" value="EPE30537.1"/>
    <property type="molecule type" value="Genomic_DNA"/>
</dbReference>
<dbReference type="InterPro" id="IPR045518">
    <property type="entry name" value="2EXR"/>
</dbReference>
<dbReference type="Proteomes" id="UP000016922">
    <property type="component" value="Unassembled WGS sequence"/>
</dbReference>
<evidence type="ECO:0000259" key="2">
    <source>
        <dbReference type="Pfam" id="PF20150"/>
    </source>
</evidence>
<name>S3CVU7_GLAL2</name>
<evidence type="ECO:0000313" key="3">
    <source>
        <dbReference type="EMBL" id="EPE30537.1"/>
    </source>
</evidence>
<dbReference type="AlphaFoldDB" id="S3CVU7"/>
<feature type="domain" description="2EXR" evidence="2">
    <location>
        <begin position="143"/>
        <end position="247"/>
    </location>
</feature>
<dbReference type="PANTHER" id="PTHR35910:SF6">
    <property type="entry name" value="2EXR DOMAIN-CONTAINING PROTEIN"/>
    <property type="match status" value="1"/>
</dbReference>
<dbReference type="Pfam" id="PF20150">
    <property type="entry name" value="2EXR"/>
    <property type="match status" value="1"/>
</dbReference>
<sequence length="467" mass="52841">MTTPSDSESLQEDAPPVAELVDISGGRNRVPLLVTPESPLFAVNRPDLSELRSDENTSRLRNSYEQIEGENGPTNDRSLSQMTAIRNHDLQLGSFLTVLESVSNEPRINPNSDYSISRCEQNSREILSAGDYSLQALLPTQNFEPFPEFPEDISRMIWKLALPPPRFIYSYPVGAREIQGVVHQTTWNKFQGAQLIGEPDGYVTSRTLDNLLQTSSESRNIVQETYKLCFAQELSAPIYFNVKKDVLIFELSKTFQGFLRCLGSCTLTDDVRPLLFLSGHMGDWALNAERWVSDRHHLSDNPVGALENLDPNNKDFYQNLAVNAKWALFKEIIIDAGKAESVQRRDPRTYSSPCPFDDDHRAVCSRLRRIENLMKHLLKVRDALQKEPRWNGGKPFLIPKISIMSEEALKARLSGQERSKWTDMPKAVVGGEELEDFVCFPGEENQTKKAEDGGVWVWADAVNNNCY</sequence>
<feature type="region of interest" description="Disordered" evidence="1">
    <location>
        <begin position="1"/>
        <end position="25"/>
    </location>
</feature>
<keyword evidence="4" id="KW-1185">Reference proteome</keyword>
<proteinExistence type="predicted"/>
<dbReference type="OrthoDB" id="3488730at2759"/>
<dbReference type="HOGENOM" id="CLU_585331_0_0_1"/>
<feature type="region of interest" description="Disordered" evidence="1">
    <location>
        <begin position="52"/>
        <end position="76"/>
    </location>
</feature>
<evidence type="ECO:0000256" key="1">
    <source>
        <dbReference type="SAM" id="MobiDB-lite"/>
    </source>
</evidence>
<protein>
    <recommendedName>
        <fullName evidence="2">2EXR domain-containing protein</fullName>
    </recommendedName>
</protein>
<accession>S3CVU7</accession>
<organism evidence="3 4">
    <name type="scientific">Glarea lozoyensis (strain ATCC 20868 / MF5171)</name>
    <dbReference type="NCBI Taxonomy" id="1116229"/>
    <lineage>
        <taxon>Eukaryota</taxon>
        <taxon>Fungi</taxon>
        <taxon>Dikarya</taxon>
        <taxon>Ascomycota</taxon>
        <taxon>Pezizomycotina</taxon>
        <taxon>Leotiomycetes</taxon>
        <taxon>Helotiales</taxon>
        <taxon>Helotiaceae</taxon>
        <taxon>Glarea</taxon>
    </lineage>
</organism>
<dbReference type="KEGG" id="glz:GLAREA_03504"/>
<reference evidence="3 4" key="1">
    <citation type="journal article" date="2013" name="BMC Genomics">
        <title>Genomics-driven discovery of the pneumocandin biosynthetic gene cluster in the fungus Glarea lozoyensis.</title>
        <authorList>
            <person name="Chen L."/>
            <person name="Yue Q."/>
            <person name="Zhang X."/>
            <person name="Xiang M."/>
            <person name="Wang C."/>
            <person name="Li S."/>
            <person name="Che Y."/>
            <person name="Ortiz-Lopez F.J."/>
            <person name="Bills G.F."/>
            <person name="Liu X."/>
            <person name="An Z."/>
        </authorList>
    </citation>
    <scope>NUCLEOTIDE SEQUENCE [LARGE SCALE GENOMIC DNA]</scope>
    <source>
        <strain evidence="4">ATCC 20868 / MF5171</strain>
    </source>
</reference>